<dbReference type="InterPro" id="IPR041966">
    <property type="entry name" value="LOTUS-like"/>
</dbReference>
<dbReference type="GO" id="GO:0004540">
    <property type="term" value="F:RNA nuclease activity"/>
    <property type="evidence" value="ECO:0007669"/>
    <property type="project" value="InterPro"/>
</dbReference>
<proteinExistence type="predicted"/>
<dbReference type="Gene3D" id="3.40.50.1010">
    <property type="entry name" value="5'-nuclease"/>
    <property type="match status" value="1"/>
</dbReference>
<comment type="caution">
    <text evidence="2">The sequence shown here is derived from an EMBL/GenBank/DDBJ whole genome shotgun (WGS) entry which is preliminary data.</text>
</comment>
<dbReference type="CDD" id="cd10146">
    <property type="entry name" value="LabA_like_C"/>
    <property type="match status" value="1"/>
</dbReference>
<evidence type="ECO:0000259" key="1">
    <source>
        <dbReference type="PROSITE" id="PS51644"/>
    </source>
</evidence>
<feature type="domain" description="HTH OST-type" evidence="1">
    <location>
        <begin position="162"/>
        <end position="238"/>
    </location>
</feature>
<dbReference type="EMBL" id="BARS01005468">
    <property type="protein sequence ID" value="GAF73910.1"/>
    <property type="molecule type" value="Genomic_DNA"/>
</dbReference>
<dbReference type="InterPro" id="IPR025605">
    <property type="entry name" value="OST-HTH/LOTUS_dom"/>
</dbReference>
<dbReference type="PANTHER" id="PTHR35811:SF1">
    <property type="entry name" value="HTH OST-TYPE DOMAIN-CONTAINING PROTEIN"/>
    <property type="match status" value="1"/>
</dbReference>
<dbReference type="Pfam" id="PF01936">
    <property type="entry name" value="NYN"/>
    <property type="match status" value="1"/>
</dbReference>
<dbReference type="Pfam" id="PF12872">
    <property type="entry name" value="OST-HTH"/>
    <property type="match status" value="1"/>
</dbReference>
<evidence type="ECO:0000313" key="2">
    <source>
        <dbReference type="EMBL" id="GAF73910.1"/>
    </source>
</evidence>
<reference evidence="2" key="1">
    <citation type="journal article" date="2014" name="Front. Microbiol.">
        <title>High frequency of phylogenetically diverse reductive dehalogenase-homologous genes in deep subseafloor sedimentary metagenomes.</title>
        <authorList>
            <person name="Kawai M."/>
            <person name="Futagami T."/>
            <person name="Toyoda A."/>
            <person name="Takaki Y."/>
            <person name="Nishi S."/>
            <person name="Hori S."/>
            <person name="Arai W."/>
            <person name="Tsubouchi T."/>
            <person name="Morono Y."/>
            <person name="Uchiyama I."/>
            <person name="Ito T."/>
            <person name="Fujiyama A."/>
            <person name="Inagaki F."/>
            <person name="Takami H."/>
        </authorList>
    </citation>
    <scope>NUCLEOTIDE SEQUENCE</scope>
    <source>
        <strain evidence="2">Expedition CK06-06</strain>
    </source>
</reference>
<gene>
    <name evidence="2" type="ORF">S01H1_10732</name>
</gene>
<feature type="non-terminal residue" evidence="2">
    <location>
        <position position="1"/>
    </location>
</feature>
<dbReference type="Gene3D" id="3.30.420.610">
    <property type="entry name" value="LOTUS domain-like"/>
    <property type="match status" value="1"/>
</dbReference>
<dbReference type="PROSITE" id="PS51644">
    <property type="entry name" value="HTH_OST"/>
    <property type="match status" value="1"/>
</dbReference>
<organism evidence="2">
    <name type="scientific">marine sediment metagenome</name>
    <dbReference type="NCBI Taxonomy" id="412755"/>
    <lineage>
        <taxon>unclassified sequences</taxon>
        <taxon>metagenomes</taxon>
        <taxon>ecological metagenomes</taxon>
    </lineage>
</organism>
<accession>X0TCX6</accession>
<dbReference type="InterPro" id="IPR021139">
    <property type="entry name" value="NYN"/>
</dbReference>
<sequence>GYGRTQNRNKQQDLLVDVQALYDFATTYGTVAINKAYCNWQWFAKYRHSLLKCAVELVQIFPPGASAKNGADIKLSLDAIEDVLRFPHISSIIVVGGDSDFIPLAQKIKAAGKDLIGIGCKSSTNQHWANSCSDFKYYDALVVDSQTDDNVENEDVESDIIQIKDPVELLSKAIKQISKRTGDEWVVKAAIRPIVKRLDPTFDESNYECKTFSELLKKYPKSFKVKSGEHDHLVSLVA</sequence>
<dbReference type="PANTHER" id="PTHR35811">
    <property type="entry name" value="SLR1870 PROTEIN"/>
    <property type="match status" value="1"/>
</dbReference>
<dbReference type="CDD" id="cd11297">
    <property type="entry name" value="PIN_LabA-like_N_1"/>
    <property type="match status" value="1"/>
</dbReference>
<protein>
    <recommendedName>
        <fullName evidence="1">HTH OST-type domain-containing protein</fullName>
    </recommendedName>
</protein>
<name>X0TCX6_9ZZZZ</name>
<dbReference type="AlphaFoldDB" id="X0TCX6"/>